<comment type="caution">
    <text evidence="2">The sequence shown here is derived from an EMBL/GenBank/DDBJ whole genome shotgun (WGS) entry which is preliminary data.</text>
</comment>
<dbReference type="InterPro" id="IPR001078">
    <property type="entry name" value="2-oxoacid_DH_actylTfrase"/>
</dbReference>
<evidence type="ECO:0000313" key="3">
    <source>
        <dbReference type="Proteomes" id="UP001499979"/>
    </source>
</evidence>
<reference evidence="3" key="1">
    <citation type="journal article" date="2019" name="Int. J. Syst. Evol. Microbiol.">
        <title>The Global Catalogue of Microorganisms (GCM) 10K type strain sequencing project: providing services to taxonomists for standard genome sequencing and annotation.</title>
        <authorList>
            <consortium name="The Broad Institute Genomics Platform"/>
            <consortium name="The Broad Institute Genome Sequencing Center for Infectious Disease"/>
            <person name="Wu L."/>
            <person name="Ma J."/>
        </authorList>
    </citation>
    <scope>NUCLEOTIDE SEQUENCE [LARGE SCALE GENOMIC DNA]</scope>
    <source>
        <strain evidence="3">JCM 11813</strain>
    </source>
</reference>
<feature type="domain" description="2-oxoacid dehydrogenase acyltransferase catalytic" evidence="1">
    <location>
        <begin position="51"/>
        <end position="158"/>
    </location>
</feature>
<name>A0ABP4FBS3_9ACTN</name>
<dbReference type="Proteomes" id="UP001499979">
    <property type="component" value="Unassembled WGS sequence"/>
</dbReference>
<dbReference type="EMBL" id="BAAAJE010000028">
    <property type="protein sequence ID" value="GAA1160539.1"/>
    <property type="molecule type" value="Genomic_DNA"/>
</dbReference>
<evidence type="ECO:0000259" key="1">
    <source>
        <dbReference type="Pfam" id="PF00198"/>
    </source>
</evidence>
<sequence>MATDPAASRPAPATLAMGAEEATMSNRTPVSQALHGWRKLAWAAWGPPSDPQFYGDLDIDAAAMLDFVAMTRSDAEEPVTVTHLVGRAVAHALHEVPSLRVAIARGRERPYPTTDVFFIISDPGSDELTGAKIERADAKSVVELARELRAAAAATRSGDDRSFGQVKHTLDLLPQWAVRPAIRLSSFLACDLGLDLPALGIHRHPFGSAMISSVGMWDVTRAYSPLASYYRVPVLVLVGSVSPRPMAVEGRVVVRPMVTLTATFDHRYVDGRQAVSFARAIREYCAEPERFEPHLAGLRAESVSEASQGR</sequence>
<dbReference type="Gene3D" id="3.30.559.10">
    <property type="entry name" value="Chloramphenicol acetyltransferase-like domain"/>
    <property type="match status" value="1"/>
</dbReference>
<dbReference type="Pfam" id="PF00198">
    <property type="entry name" value="2-oxoacid_dh"/>
    <property type="match status" value="2"/>
</dbReference>
<proteinExistence type="predicted"/>
<organism evidence="2 3">
    <name type="scientific">Nocardioides aquiterrae</name>
    <dbReference type="NCBI Taxonomy" id="203799"/>
    <lineage>
        <taxon>Bacteria</taxon>
        <taxon>Bacillati</taxon>
        <taxon>Actinomycetota</taxon>
        <taxon>Actinomycetes</taxon>
        <taxon>Propionibacteriales</taxon>
        <taxon>Nocardioidaceae</taxon>
        <taxon>Nocardioides</taxon>
    </lineage>
</organism>
<dbReference type="SUPFAM" id="SSF52777">
    <property type="entry name" value="CoA-dependent acyltransferases"/>
    <property type="match status" value="1"/>
</dbReference>
<gene>
    <name evidence="2" type="ORF">GCM10009606_43200</name>
</gene>
<dbReference type="InterPro" id="IPR023213">
    <property type="entry name" value="CAT-like_dom_sf"/>
</dbReference>
<feature type="domain" description="2-oxoacid dehydrogenase acyltransferase catalytic" evidence="1">
    <location>
        <begin position="208"/>
        <end position="290"/>
    </location>
</feature>
<accession>A0ABP4FBS3</accession>
<protein>
    <recommendedName>
        <fullName evidence="1">2-oxoacid dehydrogenase acyltransferase catalytic domain-containing protein</fullName>
    </recommendedName>
</protein>
<keyword evidence="3" id="KW-1185">Reference proteome</keyword>
<evidence type="ECO:0000313" key="2">
    <source>
        <dbReference type="EMBL" id="GAA1160539.1"/>
    </source>
</evidence>